<feature type="compositionally biased region" description="Polar residues" evidence="1">
    <location>
        <begin position="328"/>
        <end position="338"/>
    </location>
</feature>
<dbReference type="Proteomes" id="UP000694397">
    <property type="component" value="Chromosome 10"/>
</dbReference>
<feature type="compositionally biased region" description="Basic and acidic residues" evidence="1">
    <location>
        <begin position="597"/>
        <end position="607"/>
    </location>
</feature>
<gene>
    <name evidence="2" type="primary">si:ch211-137a8.4</name>
</gene>
<reference evidence="2 3" key="1">
    <citation type="submission" date="2019-04" db="EMBL/GenBank/DDBJ databases">
        <authorList>
            <consortium name="Wellcome Sanger Institute Data Sharing"/>
        </authorList>
    </citation>
    <scope>NUCLEOTIDE SEQUENCE [LARGE SCALE GENOMIC DNA]</scope>
</reference>
<dbReference type="AlphaFoldDB" id="A0A8C9RAL3"/>
<dbReference type="OrthoDB" id="8960082at2759"/>
<reference evidence="2" key="3">
    <citation type="submission" date="2025-09" db="UniProtKB">
        <authorList>
            <consortium name="Ensembl"/>
        </authorList>
    </citation>
    <scope>IDENTIFICATION</scope>
</reference>
<feature type="compositionally biased region" description="Basic and acidic residues" evidence="1">
    <location>
        <begin position="340"/>
        <end position="356"/>
    </location>
</feature>
<evidence type="ECO:0000313" key="3">
    <source>
        <dbReference type="Proteomes" id="UP000694397"/>
    </source>
</evidence>
<feature type="region of interest" description="Disordered" evidence="1">
    <location>
        <begin position="1"/>
        <end position="644"/>
    </location>
</feature>
<feature type="compositionally biased region" description="Polar residues" evidence="1">
    <location>
        <begin position="609"/>
        <end position="622"/>
    </location>
</feature>
<organism evidence="2 3">
    <name type="scientific">Scleropages formosus</name>
    <name type="common">Asian bonytongue</name>
    <name type="synonym">Osteoglossum formosum</name>
    <dbReference type="NCBI Taxonomy" id="113540"/>
    <lineage>
        <taxon>Eukaryota</taxon>
        <taxon>Metazoa</taxon>
        <taxon>Chordata</taxon>
        <taxon>Craniata</taxon>
        <taxon>Vertebrata</taxon>
        <taxon>Euteleostomi</taxon>
        <taxon>Actinopterygii</taxon>
        <taxon>Neopterygii</taxon>
        <taxon>Teleostei</taxon>
        <taxon>Osteoglossocephala</taxon>
        <taxon>Osteoglossomorpha</taxon>
        <taxon>Osteoglossiformes</taxon>
        <taxon>Osteoglossidae</taxon>
        <taxon>Scleropages</taxon>
    </lineage>
</organism>
<evidence type="ECO:0000256" key="1">
    <source>
        <dbReference type="SAM" id="MobiDB-lite"/>
    </source>
</evidence>
<feature type="compositionally biased region" description="Basic and acidic residues" evidence="1">
    <location>
        <begin position="494"/>
        <end position="509"/>
    </location>
</feature>
<feature type="compositionally biased region" description="Basic and acidic residues" evidence="1">
    <location>
        <begin position="182"/>
        <end position="193"/>
    </location>
</feature>
<dbReference type="GeneID" id="108928649"/>
<feature type="compositionally biased region" description="Polar residues" evidence="1">
    <location>
        <begin position="111"/>
        <end position="131"/>
    </location>
</feature>
<feature type="compositionally biased region" description="Basic and acidic residues" evidence="1">
    <location>
        <begin position="408"/>
        <end position="423"/>
    </location>
</feature>
<accession>A0A8C9RAL3</accession>
<protein>
    <submittedName>
        <fullName evidence="2">Si:ch211-137a8.4</fullName>
    </submittedName>
</protein>
<dbReference type="GeneTree" id="ENSGT00670000099420"/>
<feature type="compositionally biased region" description="Basic and acidic residues" evidence="1">
    <location>
        <begin position="572"/>
        <end position="586"/>
    </location>
</feature>
<dbReference type="Ensembl" id="ENSSFOT00015008276.2">
    <property type="protein sequence ID" value="ENSSFOP00015008159.1"/>
    <property type="gene ID" value="ENSSFOG00015005354.2"/>
</dbReference>
<name>A0A8C9RAL3_SCLFO</name>
<feature type="compositionally biased region" description="Basic residues" evidence="1">
    <location>
        <begin position="383"/>
        <end position="392"/>
    </location>
</feature>
<proteinExistence type="predicted"/>
<feature type="compositionally biased region" description="Basic and acidic residues" evidence="1">
    <location>
        <begin position="516"/>
        <end position="530"/>
    </location>
</feature>
<feature type="compositionally biased region" description="Basic and acidic residues" evidence="1">
    <location>
        <begin position="155"/>
        <end position="172"/>
    </location>
</feature>
<reference evidence="2" key="2">
    <citation type="submission" date="2025-08" db="UniProtKB">
        <authorList>
            <consortium name="Ensembl"/>
        </authorList>
    </citation>
    <scope>IDENTIFICATION</scope>
</reference>
<feature type="compositionally biased region" description="Basic residues" evidence="1">
    <location>
        <begin position="238"/>
        <end position="247"/>
    </location>
</feature>
<keyword evidence="3" id="KW-1185">Reference proteome</keyword>
<evidence type="ECO:0000313" key="2">
    <source>
        <dbReference type="Ensembl" id="ENSSFOP00015008159.1"/>
    </source>
</evidence>
<feature type="compositionally biased region" description="Polar residues" evidence="1">
    <location>
        <begin position="21"/>
        <end position="30"/>
    </location>
</feature>
<sequence>MAATMCAEPGEGDRAEAAEMNPTNSESIIGQTEEEKPGTEVTQGSEQQPGDGKSKPASEKIWGSFLKNSGLGKVMGGKKKKETGSAEANVEVQGQDKSPTHCPASHEEGSSPPSVLEGQSANLESPESQKQSIEKEAEKGDDEVSQEQRPSSSNKDVKPKQGEKSSVRDLIRKPVTRIFSHKSTEKKEYGADARKHKKTRSRSLDRLEDAEALAAAADPTDDVQAAGEAHQSIPHEAKHMKRWHSFKKMMSQKSVKKNTEDSKDMEGAEASVDTQADIGTLESATKLDHAGQKKWKLKRSWTFQGLKRDPSVLGIHKSKGSDKGEQITGDTDQGTAGSSEDCKLSEEGETQEREHSEQDDEKGSSTQRAKSTDHHTNEMWTSFKKRVTPKSKKPVEHVTATEEEQTGEGEHAEEQVCREEGKSAKQSQKKTHFNRAVSLKNFLLRKGKGTSMDMGETVPEQKDGGAEGASGDTDDKDGNADEGSANQTSLGDLPPEKDGNSQAEDKKGSDEEERDLSERMSPSHEVKSPEITETGNASEATSSNEAITETKICQENGSSRTEDDCSGSGAECAEHHTEVKEKKTEDTTANETALQEDGLKEVKKEDSCSQEAVKQNEKTCSNILKDDENLGPEDYSGSPVDKSE</sequence>
<feature type="compositionally biased region" description="Basic and acidic residues" evidence="1">
    <location>
        <begin position="257"/>
        <end position="266"/>
    </location>
</feature>
<feature type="compositionally biased region" description="Polar residues" evidence="1">
    <location>
        <begin position="531"/>
        <end position="559"/>
    </location>
</feature>